<dbReference type="STRING" id="29172.A0A0D8XEG0"/>
<dbReference type="InterPro" id="IPR044092">
    <property type="entry name" value="STKc_PRP4"/>
</dbReference>
<keyword evidence="28" id="KW-1185">Reference proteome</keyword>
<evidence type="ECO:0000259" key="26">
    <source>
        <dbReference type="PROSITE" id="PS50011"/>
    </source>
</evidence>
<evidence type="ECO:0000256" key="2">
    <source>
        <dbReference type="ARBA" id="ARBA00004629"/>
    </source>
</evidence>
<evidence type="ECO:0000256" key="1">
    <source>
        <dbReference type="ARBA" id="ARBA00004123"/>
    </source>
</evidence>
<feature type="compositionally biased region" description="Basic and acidic residues" evidence="25">
    <location>
        <begin position="61"/>
        <end position="168"/>
    </location>
</feature>
<evidence type="ECO:0000256" key="5">
    <source>
        <dbReference type="ARBA" id="ARBA00022499"/>
    </source>
</evidence>
<proteinExistence type="inferred from homology"/>
<dbReference type="InterPro" id="IPR008271">
    <property type="entry name" value="Ser/Thr_kinase_AS"/>
</dbReference>
<reference evidence="27 28" key="1">
    <citation type="submission" date="2013-11" db="EMBL/GenBank/DDBJ databases">
        <title>Draft genome of the bovine lungworm Dictyocaulus viviparus.</title>
        <authorList>
            <person name="Mitreva M."/>
        </authorList>
    </citation>
    <scope>NUCLEOTIDE SEQUENCE [LARGE SCALE GENOMIC DNA]</scope>
    <source>
        <strain evidence="27 28">HannoverDv2000</strain>
    </source>
</reference>
<evidence type="ECO:0000256" key="17">
    <source>
        <dbReference type="ARBA" id="ARBA00023187"/>
    </source>
</evidence>
<evidence type="ECO:0000256" key="9">
    <source>
        <dbReference type="ARBA" id="ARBA00022679"/>
    </source>
</evidence>
<feature type="compositionally biased region" description="Basic and acidic residues" evidence="25">
    <location>
        <begin position="253"/>
        <end position="268"/>
    </location>
</feature>
<keyword evidence="14" id="KW-0067">ATP-binding</keyword>
<feature type="compositionally biased region" description="Basic and acidic residues" evidence="25">
    <location>
        <begin position="395"/>
        <end position="408"/>
    </location>
</feature>
<dbReference type="PANTHER" id="PTHR24058">
    <property type="entry name" value="DUAL SPECIFICITY PROTEIN KINASE"/>
    <property type="match status" value="1"/>
</dbReference>
<keyword evidence="4" id="KW-0158">Chromosome</keyword>
<gene>
    <name evidence="27" type="ORF">DICVIV_11017</name>
</gene>
<keyword evidence="6" id="KW-0723">Serine/threonine-protein kinase</keyword>
<keyword evidence="18" id="KW-0539">Nucleus</keyword>
<dbReference type="Gene3D" id="3.30.200.20">
    <property type="entry name" value="Phosphorylase Kinase, domain 1"/>
    <property type="match status" value="1"/>
</dbReference>
<dbReference type="Proteomes" id="UP000053766">
    <property type="component" value="Unassembled WGS sequence"/>
</dbReference>
<evidence type="ECO:0000256" key="15">
    <source>
        <dbReference type="ARBA" id="ARBA00022843"/>
    </source>
</evidence>
<dbReference type="PANTHER" id="PTHR24058:SF103">
    <property type="entry name" value="SERINE_THREONINE-PROTEIN KINASE PRP4 HOMOLOG"/>
    <property type="match status" value="1"/>
</dbReference>
<dbReference type="PROSITE" id="PS50011">
    <property type="entry name" value="PROTEIN_KINASE_DOM"/>
    <property type="match status" value="1"/>
</dbReference>
<organism evidence="27 28">
    <name type="scientific">Dictyocaulus viviparus</name>
    <name type="common">Bovine lungworm</name>
    <dbReference type="NCBI Taxonomy" id="29172"/>
    <lineage>
        <taxon>Eukaryota</taxon>
        <taxon>Metazoa</taxon>
        <taxon>Ecdysozoa</taxon>
        <taxon>Nematoda</taxon>
        <taxon>Chromadorea</taxon>
        <taxon>Rhabditida</taxon>
        <taxon>Rhabditina</taxon>
        <taxon>Rhabditomorpha</taxon>
        <taxon>Strongyloidea</taxon>
        <taxon>Metastrongylidae</taxon>
        <taxon>Dictyocaulus</taxon>
    </lineage>
</organism>
<feature type="region of interest" description="Disordered" evidence="25">
    <location>
        <begin position="395"/>
        <end position="415"/>
    </location>
</feature>
<dbReference type="SUPFAM" id="SSF56112">
    <property type="entry name" value="Protein kinase-like (PK-like)"/>
    <property type="match status" value="1"/>
</dbReference>
<dbReference type="CDD" id="cd14135">
    <property type="entry name" value="STKc_PRP4"/>
    <property type="match status" value="1"/>
</dbReference>
<keyword evidence="9" id="KW-0808">Transferase</keyword>
<dbReference type="AlphaFoldDB" id="A0A0D8XEG0"/>
<dbReference type="GO" id="GO:0004674">
    <property type="term" value="F:protein serine/threonine kinase activity"/>
    <property type="evidence" value="ECO:0007669"/>
    <property type="project" value="UniProtKB-KW"/>
</dbReference>
<evidence type="ECO:0000256" key="24">
    <source>
        <dbReference type="ARBA" id="ARBA00048977"/>
    </source>
</evidence>
<dbReference type="PROSITE" id="PS00108">
    <property type="entry name" value="PROTEIN_KINASE_ST"/>
    <property type="match status" value="1"/>
</dbReference>
<keyword evidence="7" id="KW-0597">Phosphoprotein</keyword>
<dbReference type="EMBL" id="KN716604">
    <property type="protein sequence ID" value="KJH42983.1"/>
    <property type="molecule type" value="Genomic_DNA"/>
</dbReference>
<dbReference type="FunFam" id="3.30.200.20:FF:000123">
    <property type="entry name" value="serine/threonine-protein kinase PRP4 homolog"/>
    <property type="match status" value="1"/>
</dbReference>
<evidence type="ECO:0000313" key="28">
    <source>
        <dbReference type="Proteomes" id="UP000053766"/>
    </source>
</evidence>
<evidence type="ECO:0000256" key="22">
    <source>
        <dbReference type="ARBA" id="ARBA00046964"/>
    </source>
</evidence>
<dbReference type="Pfam" id="PF00069">
    <property type="entry name" value="Pkinase"/>
    <property type="match status" value="1"/>
</dbReference>
<comment type="similarity">
    <text evidence="19">Belongs to the protein kinase superfamily. CMGC Ser/Thr protein kinase family.</text>
</comment>
<evidence type="ECO:0000256" key="23">
    <source>
        <dbReference type="ARBA" id="ARBA00048659"/>
    </source>
</evidence>
<comment type="subunit">
    <text evidence="22">Interacts with CLK1 C-terminus. Associates with the U5 snRNP and NCOR1 deacetylase complexes. Identified in the spliceosome C complex.</text>
</comment>
<evidence type="ECO:0000256" key="13">
    <source>
        <dbReference type="ARBA" id="ARBA00022838"/>
    </source>
</evidence>
<feature type="domain" description="Protein kinase" evidence="26">
    <location>
        <begin position="484"/>
        <end position="799"/>
    </location>
</feature>
<feature type="compositionally biased region" description="Basic and acidic residues" evidence="25">
    <location>
        <begin position="224"/>
        <end position="246"/>
    </location>
</feature>
<evidence type="ECO:0000256" key="4">
    <source>
        <dbReference type="ARBA" id="ARBA00022454"/>
    </source>
</evidence>
<keyword evidence="15" id="KW-0832">Ubl conjugation</keyword>
<evidence type="ECO:0000256" key="6">
    <source>
        <dbReference type="ARBA" id="ARBA00022527"/>
    </source>
</evidence>
<feature type="region of interest" description="Disordered" evidence="25">
    <location>
        <begin position="1"/>
        <end position="289"/>
    </location>
</feature>
<evidence type="ECO:0000256" key="8">
    <source>
        <dbReference type="ARBA" id="ARBA00022664"/>
    </source>
</evidence>
<keyword evidence="10" id="KW-0747">Spliceosome</keyword>
<keyword evidence="16" id="KW-0007">Acetylation</keyword>
<reference evidence="28" key="2">
    <citation type="journal article" date="2016" name="Sci. Rep.">
        <title>Dictyocaulus viviparus genome, variome and transcriptome elucidate lungworm biology and support future intervention.</title>
        <authorList>
            <person name="McNulty S.N."/>
            <person name="Strube C."/>
            <person name="Rosa B.A."/>
            <person name="Martin J.C."/>
            <person name="Tyagi R."/>
            <person name="Choi Y.J."/>
            <person name="Wang Q."/>
            <person name="Hallsworth Pepin K."/>
            <person name="Zhang X."/>
            <person name="Ozersky P."/>
            <person name="Wilson R.K."/>
            <person name="Sternberg P.W."/>
            <person name="Gasser R.B."/>
            <person name="Mitreva M."/>
        </authorList>
    </citation>
    <scope>NUCLEOTIDE SEQUENCE [LARGE SCALE GENOMIC DNA]</scope>
    <source>
        <strain evidence="28">HannoverDv2000</strain>
    </source>
</reference>
<dbReference type="InterPro" id="IPR011009">
    <property type="entry name" value="Kinase-like_dom_sf"/>
</dbReference>
<dbReference type="SMART" id="SM00220">
    <property type="entry name" value="S_TKc"/>
    <property type="match status" value="1"/>
</dbReference>
<evidence type="ECO:0000313" key="27">
    <source>
        <dbReference type="EMBL" id="KJH42983.1"/>
    </source>
</evidence>
<evidence type="ECO:0000256" key="25">
    <source>
        <dbReference type="SAM" id="MobiDB-lite"/>
    </source>
</evidence>
<keyword evidence="17" id="KW-0508">mRNA splicing</keyword>
<protein>
    <recommendedName>
        <fullName evidence="20">Serine/threonine-protein kinase PRP4 homolog</fullName>
        <ecNumber evidence="3">2.7.11.1</ecNumber>
    </recommendedName>
    <alternativeName>
        <fullName evidence="21">PRP4 pre-mRNA-processing factor 4 homolog</fullName>
    </alternativeName>
</protein>
<dbReference type="GO" id="GO:0005524">
    <property type="term" value="F:ATP binding"/>
    <property type="evidence" value="ECO:0007669"/>
    <property type="project" value="UniProtKB-KW"/>
</dbReference>
<evidence type="ECO:0000256" key="21">
    <source>
        <dbReference type="ARBA" id="ARBA00031858"/>
    </source>
</evidence>
<evidence type="ECO:0000256" key="16">
    <source>
        <dbReference type="ARBA" id="ARBA00022990"/>
    </source>
</evidence>
<dbReference type="InterPro" id="IPR000719">
    <property type="entry name" value="Prot_kinase_dom"/>
</dbReference>
<evidence type="ECO:0000256" key="7">
    <source>
        <dbReference type="ARBA" id="ARBA00022553"/>
    </source>
</evidence>
<evidence type="ECO:0000256" key="20">
    <source>
        <dbReference type="ARBA" id="ARBA00023637"/>
    </source>
</evidence>
<evidence type="ECO:0000256" key="14">
    <source>
        <dbReference type="ARBA" id="ARBA00022840"/>
    </source>
</evidence>
<dbReference type="OrthoDB" id="3967at2759"/>
<evidence type="ECO:0000256" key="11">
    <source>
        <dbReference type="ARBA" id="ARBA00022741"/>
    </source>
</evidence>
<sequence length="802" mass="94654">MAADIRMSPQEEGELSDIDRKESSVESELKENRKRRFAELSDTSDREAKRRFIENPSPEPIKCEEEKLLDDLSFVDVRRRSDERSRDRSQGSSDDEKKIMAQSQEPKELKKNRDQNIDQNDARPHKERTSDRKDEKKEYVNDRNRDHDNGKEKRDRDDNKDKRGDIEHKNRRSRERSREKKDRRDDKYSSRERDWRDRERRRSDERRREKSLERRRDRRSSSHSYRDRRDEKRTDSYRDRDRNRDRYHSRRSRTPDRKRNEEKSKKEDDDVVPIEWNLDDDSDDEEKKIREQRERRMKLLQQMNKVEEKVQTKIFSDESSGEDALIREARRLVGMSMVGSESPMSTSVLSSPERDTGESTPGDFFADLKEKMVHLKGADENYVEEALLKAKKEEADDAQREREYHANDSPKVPKPVEAVKPITKSKTEFDMFADDADLPQDGIAADETVIRSQGLQTNDTLRDNWDDAEGYYRVRIGEVLDGRYRVFGYTGAGVFGNVVRCTDQNRNDVVAIKIIRNNEIMRKTGLRELEVLRKLNEADREDRFHCLQLYRTFNHHNHLCLCFENLSMNLRELLKKYGNNIGLHMKAVRSYAHQLLMALRLLKKCGLVHADIKPDNILVNESKLTLKLCDFGSAGHVRDQEIAPYLVSRFYRAPEIMLGIQHDYGIDLWSIAVTLFEVYTGKIMFPGKSNNHMLKLFTEVKGKYPNKLVRRAQFRDQHFDANCNLLYHEIDKVTQRDKVTVLSNIRISRNLELELIGEQDLDRDGISQVQSFRSLLEQMLILEPTKRITCGEAIKHPFFSMK</sequence>
<comment type="catalytic activity">
    <reaction evidence="24">
        <text>L-seryl-[protein] + ATP = O-phospho-L-seryl-[protein] + ADP + H(+)</text>
        <dbReference type="Rhea" id="RHEA:17989"/>
        <dbReference type="Rhea" id="RHEA-COMP:9863"/>
        <dbReference type="Rhea" id="RHEA-COMP:11604"/>
        <dbReference type="ChEBI" id="CHEBI:15378"/>
        <dbReference type="ChEBI" id="CHEBI:29999"/>
        <dbReference type="ChEBI" id="CHEBI:30616"/>
        <dbReference type="ChEBI" id="CHEBI:83421"/>
        <dbReference type="ChEBI" id="CHEBI:456216"/>
        <dbReference type="EC" id="2.7.11.1"/>
    </reaction>
    <physiologicalReaction direction="left-to-right" evidence="24">
        <dbReference type="Rhea" id="RHEA:17990"/>
    </physiologicalReaction>
</comment>
<name>A0A0D8XEG0_DICVI</name>
<keyword evidence="5" id="KW-1017">Isopeptide bond</keyword>
<evidence type="ECO:0000256" key="3">
    <source>
        <dbReference type="ARBA" id="ARBA00012513"/>
    </source>
</evidence>
<comment type="catalytic activity">
    <reaction evidence="23">
        <text>L-threonyl-[protein] + ATP = O-phospho-L-threonyl-[protein] + ADP + H(+)</text>
        <dbReference type="Rhea" id="RHEA:46608"/>
        <dbReference type="Rhea" id="RHEA-COMP:11060"/>
        <dbReference type="Rhea" id="RHEA-COMP:11605"/>
        <dbReference type="ChEBI" id="CHEBI:15378"/>
        <dbReference type="ChEBI" id="CHEBI:30013"/>
        <dbReference type="ChEBI" id="CHEBI:30616"/>
        <dbReference type="ChEBI" id="CHEBI:61977"/>
        <dbReference type="ChEBI" id="CHEBI:456216"/>
        <dbReference type="EC" id="2.7.11.1"/>
    </reaction>
    <physiologicalReaction direction="left-to-right" evidence="23">
        <dbReference type="Rhea" id="RHEA:46609"/>
    </physiologicalReaction>
</comment>
<dbReference type="Gene3D" id="1.10.510.10">
    <property type="entry name" value="Transferase(Phosphotransferase) domain 1"/>
    <property type="match status" value="1"/>
</dbReference>
<keyword evidence="12 27" id="KW-0418">Kinase</keyword>
<evidence type="ECO:0000256" key="12">
    <source>
        <dbReference type="ARBA" id="ARBA00022777"/>
    </source>
</evidence>
<feature type="compositionally biased region" description="Basic and acidic residues" evidence="25">
    <location>
        <begin position="176"/>
        <end position="215"/>
    </location>
</feature>
<feature type="compositionally biased region" description="Basic and acidic residues" evidence="25">
    <location>
        <begin position="17"/>
        <end position="53"/>
    </location>
</feature>
<keyword evidence="8" id="KW-0507">mRNA processing</keyword>
<evidence type="ECO:0000256" key="19">
    <source>
        <dbReference type="ARBA" id="ARBA00023596"/>
    </source>
</evidence>
<dbReference type="EC" id="2.7.11.1" evidence="3"/>
<dbReference type="FunFam" id="1.10.510.10:FF:000078">
    <property type="entry name" value="Serine/threonine-protein kinase PRP4 homolog"/>
    <property type="match status" value="1"/>
</dbReference>
<keyword evidence="13" id="KW-0995">Kinetochore</keyword>
<dbReference type="GO" id="GO:0000776">
    <property type="term" value="C:kinetochore"/>
    <property type="evidence" value="ECO:0007669"/>
    <property type="project" value="UniProtKB-KW"/>
</dbReference>
<feature type="region of interest" description="Disordered" evidence="25">
    <location>
        <begin position="336"/>
        <end position="359"/>
    </location>
</feature>
<evidence type="ECO:0000256" key="10">
    <source>
        <dbReference type="ARBA" id="ARBA00022728"/>
    </source>
</evidence>
<feature type="compositionally biased region" description="Acidic residues" evidence="25">
    <location>
        <begin position="269"/>
        <end position="284"/>
    </location>
</feature>
<comment type="subcellular location">
    <subcellularLocation>
        <location evidence="2">Chromosome</location>
        <location evidence="2">Centromere</location>
        <location evidence="2">Kinetochore</location>
    </subcellularLocation>
    <subcellularLocation>
        <location evidence="1">Nucleus</location>
    </subcellularLocation>
</comment>
<dbReference type="GO" id="GO:0045292">
    <property type="term" value="P:mRNA cis splicing, via spliceosome"/>
    <property type="evidence" value="ECO:0007669"/>
    <property type="project" value="InterPro"/>
</dbReference>
<keyword evidence="11" id="KW-0547">Nucleotide-binding</keyword>
<dbReference type="GO" id="GO:0005681">
    <property type="term" value="C:spliceosomal complex"/>
    <property type="evidence" value="ECO:0007669"/>
    <property type="project" value="UniProtKB-KW"/>
</dbReference>
<dbReference type="InterPro" id="IPR050494">
    <property type="entry name" value="Ser_Thr_dual-spec_kinase"/>
</dbReference>
<evidence type="ECO:0000256" key="18">
    <source>
        <dbReference type="ARBA" id="ARBA00023242"/>
    </source>
</evidence>
<accession>A0A0D8XEG0</accession>